<feature type="region of interest" description="Disordered" evidence="5">
    <location>
        <begin position="105"/>
        <end position="151"/>
    </location>
</feature>
<keyword evidence="4" id="KW-0413">Isomerase</keyword>
<evidence type="ECO:0000256" key="1">
    <source>
        <dbReference type="ARBA" id="ARBA00000971"/>
    </source>
</evidence>
<feature type="compositionally biased region" description="Basic and acidic residues" evidence="5">
    <location>
        <begin position="468"/>
        <end position="500"/>
    </location>
</feature>
<feature type="compositionally biased region" description="Basic and acidic residues" evidence="5">
    <location>
        <begin position="696"/>
        <end position="706"/>
    </location>
</feature>
<reference evidence="7" key="1">
    <citation type="journal article" date="2023" name="Plant Biotechnol. J.">
        <title>Chromosome-level wild Hevea brasiliensis genome provides new tools for genomic-assisted breeding and valuable loci to elevate rubber yield.</title>
        <authorList>
            <person name="Cheng H."/>
            <person name="Song X."/>
            <person name="Hu Y."/>
            <person name="Wu T."/>
            <person name="Yang Q."/>
            <person name="An Z."/>
            <person name="Feng S."/>
            <person name="Deng Z."/>
            <person name="Wu W."/>
            <person name="Zeng X."/>
            <person name="Tu M."/>
            <person name="Wang X."/>
            <person name="Huang H."/>
        </authorList>
    </citation>
    <scope>NUCLEOTIDE SEQUENCE</scope>
    <source>
        <strain evidence="7">MT/VB/25A 57/8</strain>
    </source>
</reference>
<evidence type="ECO:0000256" key="5">
    <source>
        <dbReference type="SAM" id="MobiDB-lite"/>
    </source>
</evidence>
<feature type="compositionally biased region" description="Polar residues" evidence="5">
    <location>
        <begin position="583"/>
        <end position="593"/>
    </location>
</feature>
<dbReference type="PANTHER" id="PTHR43811:SF48">
    <property type="entry name" value="PEPTIDYL-PROLYL CIS-TRANS ISOMERASE FKBP43"/>
    <property type="match status" value="1"/>
</dbReference>
<evidence type="ECO:0000256" key="3">
    <source>
        <dbReference type="ARBA" id="ARBA00023110"/>
    </source>
</evidence>
<dbReference type="EMBL" id="JARPOI010000016">
    <property type="protein sequence ID" value="KAJ9145698.1"/>
    <property type="molecule type" value="Genomic_DNA"/>
</dbReference>
<dbReference type="PANTHER" id="PTHR43811">
    <property type="entry name" value="FKBP-TYPE PEPTIDYL-PROLYL CIS-TRANS ISOMERASE FKPA"/>
    <property type="match status" value="1"/>
</dbReference>
<evidence type="ECO:0000256" key="2">
    <source>
        <dbReference type="ARBA" id="ARBA00013194"/>
    </source>
</evidence>
<evidence type="ECO:0000313" key="7">
    <source>
        <dbReference type="EMBL" id="KAJ9145698.1"/>
    </source>
</evidence>
<accession>A0ABQ9KQU2</accession>
<dbReference type="InterPro" id="IPR041232">
    <property type="entry name" value="NPL"/>
</dbReference>
<feature type="region of interest" description="Disordered" evidence="5">
    <location>
        <begin position="542"/>
        <end position="646"/>
    </location>
</feature>
<feature type="region of interest" description="Disordered" evidence="5">
    <location>
        <begin position="182"/>
        <end position="205"/>
    </location>
</feature>
<sequence length="727" mass="81605">MAFWGTEVKAGKPFTLKPDDARGRLHISQATLGIGTGTKKSVVQCNVGKRSPVFLCSLFPEQSESCQLNLEFEEADEVVFSVIGPISVHLTGYYLGGSRLYNPDDASESYGEDIADTETERSTDGSDEGEYEDSFIDDADPEVIPSSPVSIDGVGEEMLHKRKLKNEKAKNRRLRKKYLPCQSDDDYTSQQHTFANGGTSMPALYSETDDRMTISSFYKSAERNKSPEASEKAEKERGQKINEMKDDGNYATMAERKANAVVDSELKRQPDQHESILPSAHVGSENGVKPKKKRKKQSKEEKQLITGIEDDFFFGTILKWDKAQQNETKADKSSQDIAVTNEEDQRTKNDKGDIMLHFSPPSFELDHGIPAESGKKKKKQAKEEKGLEAGSPFHANVNEDDKAKGENIEQHILLENDENQKKENDEGILLPSIQLVHGIAAKSSKKKNKQAKEEKGLQAENPSYGNVNRDDKTQPNEAKGENIEQEVFLKNEENQKKENDEGISPPCIELVHGIAAKFSKKKKKHAKEEKGLQAEIPFYGIVHRDDKTLPDEAKGENIEQDVLLKNEEHEKQENDESKAVLRGNSQLPSTQVGPENGLKPKRKRKDKTLEVDSGKDTNVIKEDQSSQEELKSNHIECDGSLQNKENQRQANIVSVQNLLSDVYRVFDNNQSANENHSRKRKKKRKGRTLDDGEALNMDKAKDRSVMDIDGNNGDEKQSQLRSPFQMD</sequence>
<keyword evidence="8" id="KW-1185">Reference proteome</keyword>
<feature type="compositionally biased region" description="Basic and acidic residues" evidence="5">
    <location>
        <begin position="343"/>
        <end position="354"/>
    </location>
</feature>
<protein>
    <recommendedName>
        <fullName evidence="2">peptidylprolyl isomerase</fullName>
        <ecNumber evidence="2">5.2.1.8</ecNumber>
    </recommendedName>
</protein>
<feature type="compositionally biased region" description="Polar residues" evidence="5">
    <location>
        <begin position="188"/>
        <end position="199"/>
    </location>
</feature>
<comment type="catalytic activity">
    <reaction evidence="1">
        <text>[protein]-peptidylproline (omega=180) = [protein]-peptidylproline (omega=0)</text>
        <dbReference type="Rhea" id="RHEA:16237"/>
        <dbReference type="Rhea" id="RHEA-COMP:10747"/>
        <dbReference type="Rhea" id="RHEA-COMP:10748"/>
        <dbReference type="ChEBI" id="CHEBI:83833"/>
        <dbReference type="ChEBI" id="CHEBI:83834"/>
        <dbReference type="EC" id="5.2.1.8"/>
    </reaction>
</comment>
<feature type="compositionally biased region" description="Basic and acidic residues" evidence="5">
    <location>
        <begin position="607"/>
        <end position="637"/>
    </location>
</feature>
<feature type="region of interest" description="Disordered" evidence="5">
    <location>
        <begin position="324"/>
        <end position="426"/>
    </location>
</feature>
<organism evidence="7 8">
    <name type="scientific">Hevea brasiliensis</name>
    <name type="common">Para rubber tree</name>
    <name type="synonym">Siphonia brasiliensis</name>
    <dbReference type="NCBI Taxonomy" id="3981"/>
    <lineage>
        <taxon>Eukaryota</taxon>
        <taxon>Viridiplantae</taxon>
        <taxon>Streptophyta</taxon>
        <taxon>Embryophyta</taxon>
        <taxon>Tracheophyta</taxon>
        <taxon>Spermatophyta</taxon>
        <taxon>Magnoliopsida</taxon>
        <taxon>eudicotyledons</taxon>
        <taxon>Gunneridae</taxon>
        <taxon>Pentapetalae</taxon>
        <taxon>rosids</taxon>
        <taxon>fabids</taxon>
        <taxon>Malpighiales</taxon>
        <taxon>Euphorbiaceae</taxon>
        <taxon>Crotonoideae</taxon>
        <taxon>Micrandreae</taxon>
        <taxon>Hevea</taxon>
    </lineage>
</organism>
<dbReference type="Proteomes" id="UP001174677">
    <property type="component" value="Chromosome 16"/>
</dbReference>
<dbReference type="Gene3D" id="2.60.120.340">
    <property type="entry name" value="Nucleoplasmin core domain"/>
    <property type="match status" value="1"/>
</dbReference>
<evidence type="ECO:0000313" key="8">
    <source>
        <dbReference type="Proteomes" id="UP001174677"/>
    </source>
</evidence>
<dbReference type="Pfam" id="PF17800">
    <property type="entry name" value="NPL"/>
    <property type="match status" value="1"/>
</dbReference>
<feature type="compositionally biased region" description="Basic and acidic residues" evidence="5">
    <location>
        <begin position="397"/>
        <end position="425"/>
    </location>
</feature>
<gene>
    <name evidence="7" type="ORF">P3X46_028051</name>
</gene>
<evidence type="ECO:0000259" key="6">
    <source>
        <dbReference type="Pfam" id="PF17800"/>
    </source>
</evidence>
<comment type="caution">
    <text evidence="7">The sequence shown here is derived from an EMBL/GenBank/DDBJ whole genome shotgun (WGS) entry which is preliminary data.</text>
</comment>
<name>A0ABQ9KQU2_HEVBR</name>
<feature type="compositionally biased region" description="Basic and acidic residues" evidence="5">
    <location>
        <begin position="542"/>
        <end position="579"/>
    </location>
</feature>
<feature type="region of interest" description="Disordered" evidence="5">
    <location>
        <begin position="441"/>
        <end position="506"/>
    </location>
</feature>
<feature type="domain" description="Nucleoplasmin-like" evidence="6">
    <location>
        <begin position="3"/>
        <end position="94"/>
    </location>
</feature>
<keyword evidence="3" id="KW-0697">Rotamase</keyword>
<evidence type="ECO:0000256" key="4">
    <source>
        <dbReference type="ARBA" id="ARBA00023235"/>
    </source>
</evidence>
<feature type="compositionally biased region" description="Basic and acidic residues" evidence="5">
    <location>
        <begin position="220"/>
        <end position="274"/>
    </location>
</feature>
<feature type="region of interest" description="Disordered" evidence="5">
    <location>
        <begin position="668"/>
        <end position="727"/>
    </location>
</feature>
<proteinExistence type="predicted"/>
<dbReference type="EC" id="5.2.1.8" evidence="2"/>
<feature type="compositionally biased region" description="Acidic residues" evidence="5">
    <location>
        <begin position="105"/>
        <end position="117"/>
    </location>
</feature>
<feature type="compositionally biased region" description="Basic and acidic residues" evidence="5">
    <location>
        <begin position="324"/>
        <end position="334"/>
    </location>
</feature>
<feature type="region of interest" description="Disordered" evidence="5">
    <location>
        <begin position="218"/>
        <end position="305"/>
    </location>
</feature>
<feature type="compositionally biased region" description="Acidic residues" evidence="5">
    <location>
        <begin position="125"/>
        <end position="141"/>
    </location>
</feature>
<feature type="compositionally biased region" description="Basic residues" evidence="5">
    <location>
        <begin position="677"/>
        <end position="686"/>
    </location>
</feature>